<comment type="caution">
    <text evidence="4">The sequence shown here is derived from an EMBL/GenBank/DDBJ whole genome shotgun (WGS) entry which is preliminary data.</text>
</comment>
<feature type="compositionally biased region" description="Polar residues" evidence="2">
    <location>
        <begin position="279"/>
        <end position="288"/>
    </location>
</feature>
<protein>
    <recommendedName>
        <fullName evidence="3">C2 NT-type domain-containing protein</fullName>
    </recommendedName>
</protein>
<organism evidence="4 5">
    <name type="scientific">Zingiber officinale</name>
    <name type="common">Ginger</name>
    <name type="synonym">Amomum zingiber</name>
    <dbReference type="NCBI Taxonomy" id="94328"/>
    <lineage>
        <taxon>Eukaryota</taxon>
        <taxon>Viridiplantae</taxon>
        <taxon>Streptophyta</taxon>
        <taxon>Embryophyta</taxon>
        <taxon>Tracheophyta</taxon>
        <taxon>Spermatophyta</taxon>
        <taxon>Magnoliopsida</taxon>
        <taxon>Liliopsida</taxon>
        <taxon>Zingiberales</taxon>
        <taxon>Zingiberaceae</taxon>
        <taxon>Zingiber</taxon>
    </lineage>
</organism>
<proteinExistence type="predicted"/>
<feature type="compositionally biased region" description="Polar residues" evidence="2">
    <location>
        <begin position="302"/>
        <end position="316"/>
    </location>
</feature>
<dbReference type="PANTHER" id="PTHR34452:SF7">
    <property type="entry name" value="MYOSIN HEAVY CHAIN-RELATED PROTEIN"/>
    <property type="match status" value="1"/>
</dbReference>
<name>A0A8J5BMN0_ZINOF</name>
<dbReference type="InterPro" id="IPR019448">
    <property type="entry name" value="NT-C2"/>
</dbReference>
<dbReference type="Proteomes" id="UP000734854">
    <property type="component" value="Unassembled WGS sequence"/>
</dbReference>
<evidence type="ECO:0000313" key="5">
    <source>
        <dbReference type="Proteomes" id="UP000734854"/>
    </source>
</evidence>
<gene>
    <name evidence="4" type="ORF">ZIOFF_064223</name>
</gene>
<keyword evidence="5" id="KW-1185">Reference proteome</keyword>
<feature type="compositionally biased region" description="Polar residues" evidence="2">
    <location>
        <begin position="261"/>
        <end position="272"/>
    </location>
</feature>
<evidence type="ECO:0000256" key="2">
    <source>
        <dbReference type="SAM" id="MobiDB-lite"/>
    </source>
</evidence>
<dbReference type="Pfam" id="PF10358">
    <property type="entry name" value="NT-C2"/>
    <property type="match status" value="1"/>
</dbReference>
<feature type="region of interest" description="Disordered" evidence="2">
    <location>
        <begin position="236"/>
        <end position="354"/>
    </location>
</feature>
<feature type="coiled-coil region" evidence="1">
    <location>
        <begin position="1048"/>
        <end position="1103"/>
    </location>
</feature>
<feature type="compositionally biased region" description="Low complexity" evidence="2">
    <location>
        <begin position="329"/>
        <end position="345"/>
    </location>
</feature>
<dbReference type="PANTHER" id="PTHR34452">
    <property type="entry name" value="MYOSIN HEAVY CHAIN-RELATED PROTEIN"/>
    <property type="match status" value="1"/>
</dbReference>
<sequence>MRHSSALPLFDSERKGRRAIANSSVVGSGIVLAFDPWFLTRDRIADFLLNVGFSNGELKPRSKMFKAARWRSEKNKIKAVFKLQFRATQVQQTGLEAVMVSVIPSDAGRPTARSERVPVMEGICDWVNPVYEAAKLVLNPKTGKMDEKVYRFVVSDAGSSKAEILGEASFNLADYTDVFRPSSIVLPLKGSNTGASLRIIIQRMQGDGEGREGNGIEELTTKRQRRTLEAQLSKCDDEDGLEINNQPMVKFPSSRDISLHNADSNGNLQKSHSFGAMSASGSDTSSGIYTPRENDIKRNNVQRDSASFLSPLTNNDTPKKMAFSSDDFSGTSAPDASADASTSSSGDGGLNEISHDLEDSFEKLKGDVDKLTRKLEVSDLELQTLRKQIIKENKRGQDLSREMSDLKEERDALKRECDKLKLLEKRRKFDGTTGMQHDAENHLSLLEEIQQELDHEKNQNAHLRLQLKMTEEANSDLVLAVKNLEGMLEQKNNDTLCAKCSKMEMKDTVDLELEDAKLGNGLSQLHKSDCEQQVLAAISESDNEEEYALVALVNEHDDMKTAYSLESKIIDLNNEVEFYRKTHEELEMQMEQLALDYEIMKQENHDATTKLEQMQLREQLRMQYECSAHLSIISDLEIQVELLEKDLQKQTEGIEADIATVTVTKAEQEKRAILAEEALRKTKWNNSKCVEWLQEELKSLSVHMLSTFQANEKIVMQTLKENAELQSQKGDLERILDKSNKDMVLLQEKYRVILKQLISLIDIKSRDVERLLLELKDKTKELENHKLSEEASRNNFIRELQLLKSEVANLRAEKSFLSEQTEEKEKLLVEAELLRMKNIESEITSQDRNLEIDLPRKEIEALKEKVSKSLVGINGLICTKGEGDAILDNTKSDASVLKWNLLKLVSFENEMGKQNLRKSDSQSKGRVLEEKQMTTGMEEESDCNMATSTNGAELIDSLMEDSEKNPSKTIELMQRSIQDDKNFHQMSRFITNNIQCHIEYLQQPKEDEGCIHNLNVTDKKSQKRCVESDLDEAKLVSASSSTSDQKVTENELNEMAQLKEQNELMVSELKEMQERYSDISLKFAEVEGERQQLLMTIRSLKNATKN</sequence>
<reference evidence="4 5" key="1">
    <citation type="submission" date="2020-08" db="EMBL/GenBank/DDBJ databases">
        <title>Plant Genome Project.</title>
        <authorList>
            <person name="Zhang R.-G."/>
        </authorList>
    </citation>
    <scope>NUCLEOTIDE SEQUENCE [LARGE SCALE GENOMIC DNA]</scope>
    <source>
        <tissue evidence="4">Rhizome</tissue>
    </source>
</reference>
<evidence type="ECO:0000256" key="1">
    <source>
        <dbReference type="SAM" id="Coils"/>
    </source>
</evidence>
<feature type="coiled-coil region" evidence="1">
    <location>
        <begin position="569"/>
        <end position="653"/>
    </location>
</feature>
<dbReference type="EMBL" id="JACMSC010000018">
    <property type="protein sequence ID" value="KAG6475006.1"/>
    <property type="molecule type" value="Genomic_DNA"/>
</dbReference>
<feature type="coiled-coil region" evidence="1">
    <location>
        <begin position="354"/>
        <end position="473"/>
    </location>
</feature>
<keyword evidence="1" id="KW-0175">Coiled coil</keyword>
<dbReference type="AlphaFoldDB" id="A0A8J5BMN0"/>
<evidence type="ECO:0000313" key="4">
    <source>
        <dbReference type="EMBL" id="KAG6475006.1"/>
    </source>
</evidence>
<feature type="coiled-coil region" evidence="1">
    <location>
        <begin position="722"/>
        <end position="837"/>
    </location>
</feature>
<evidence type="ECO:0000259" key="3">
    <source>
        <dbReference type="PROSITE" id="PS51840"/>
    </source>
</evidence>
<dbReference type="PROSITE" id="PS51840">
    <property type="entry name" value="C2_NT"/>
    <property type="match status" value="1"/>
</dbReference>
<feature type="domain" description="C2 NT-type" evidence="3">
    <location>
        <begin position="69"/>
        <end position="205"/>
    </location>
</feature>
<accession>A0A8J5BMN0</accession>